<dbReference type="InterPro" id="IPR011598">
    <property type="entry name" value="bHLH_dom"/>
</dbReference>
<evidence type="ECO:0000256" key="5">
    <source>
        <dbReference type="ARBA" id="ARBA00023242"/>
    </source>
</evidence>
<comment type="subcellular location">
    <subcellularLocation>
        <location evidence="1">Nucleus</location>
    </subcellularLocation>
</comment>
<dbReference type="EMBL" id="QPKB01000002">
    <property type="protein sequence ID" value="RWR76664.1"/>
    <property type="molecule type" value="Genomic_DNA"/>
</dbReference>
<keyword evidence="9" id="KW-1185">Reference proteome</keyword>
<evidence type="ECO:0000256" key="4">
    <source>
        <dbReference type="ARBA" id="ARBA00023163"/>
    </source>
</evidence>
<dbReference type="PANTHER" id="PTHR46266">
    <property type="entry name" value="TRANSCRIPTION FACTOR TT8"/>
    <property type="match status" value="1"/>
</dbReference>
<evidence type="ECO:0000313" key="8">
    <source>
        <dbReference type="EMBL" id="RWR76664.1"/>
    </source>
</evidence>
<comment type="caution">
    <text evidence="8">The sequence shown here is derived from an EMBL/GenBank/DDBJ whole genome shotgun (WGS) entry which is preliminary data.</text>
</comment>
<feature type="compositionally biased region" description="Polar residues" evidence="6">
    <location>
        <begin position="325"/>
        <end position="336"/>
    </location>
</feature>
<accession>A0A3S3NWQ0</accession>
<dbReference type="STRING" id="337451.A0A3S3NWQ0"/>
<feature type="compositionally biased region" description="Polar residues" evidence="6">
    <location>
        <begin position="213"/>
        <end position="225"/>
    </location>
</feature>
<feature type="region of interest" description="Disordered" evidence="6">
    <location>
        <begin position="320"/>
        <end position="353"/>
    </location>
</feature>
<feature type="region of interest" description="Disordered" evidence="6">
    <location>
        <begin position="550"/>
        <end position="572"/>
    </location>
</feature>
<dbReference type="OrthoDB" id="690068at2759"/>
<dbReference type="Pfam" id="PF00010">
    <property type="entry name" value="HLH"/>
    <property type="match status" value="1"/>
</dbReference>
<keyword evidence="4" id="KW-0804">Transcription</keyword>
<dbReference type="SUPFAM" id="SSF47459">
    <property type="entry name" value="HLH, helix-loop-helix DNA-binding domain"/>
    <property type="match status" value="1"/>
</dbReference>
<dbReference type="Gene3D" id="4.10.280.10">
    <property type="entry name" value="Helix-loop-helix DNA-binding domain"/>
    <property type="match status" value="1"/>
</dbReference>
<dbReference type="GO" id="GO:0005634">
    <property type="term" value="C:nucleus"/>
    <property type="evidence" value="ECO:0007669"/>
    <property type="project" value="UniProtKB-SubCell"/>
</dbReference>
<dbReference type="PANTHER" id="PTHR46266:SF4">
    <property type="entry name" value="TRANSCRIPTION FACTOR TT8"/>
    <property type="match status" value="1"/>
</dbReference>
<feature type="region of interest" description="Disordered" evidence="6">
    <location>
        <begin position="201"/>
        <end position="228"/>
    </location>
</feature>
<dbReference type="Pfam" id="PF22754">
    <property type="entry name" value="bHLH-TF_ACT-like_plant"/>
    <property type="match status" value="1"/>
</dbReference>
<dbReference type="Pfam" id="PF14215">
    <property type="entry name" value="bHLH-MYC_N"/>
    <property type="match status" value="1"/>
</dbReference>
<name>A0A3S3NWQ0_9MAGN</name>
<reference evidence="8 9" key="1">
    <citation type="journal article" date="2019" name="Nat. Plants">
        <title>Stout camphor tree genome fills gaps in understanding of flowering plant genome evolution.</title>
        <authorList>
            <person name="Chaw S.M."/>
            <person name="Liu Y.C."/>
            <person name="Wu Y.W."/>
            <person name="Wang H.Y."/>
            <person name="Lin C.I."/>
            <person name="Wu C.S."/>
            <person name="Ke H.M."/>
            <person name="Chang L.Y."/>
            <person name="Hsu C.Y."/>
            <person name="Yang H.T."/>
            <person name="Sudianto E."/>
            <person name="Hsu M.H."/>
            <person name="Wu K.P."/>
            <person name="Wang L.N."/>
            <person name="Leebens-Mack J.H."/>
            <person name="Tsai I.J."/>
        </authorList>
    </citation>
    <scope>NUCLEOTIDE SEQUENCE [LARGE SCALE GENOMIC DNA]</scope>
    <source>
        <strain evidence="9">cv. Chaw 1501</strain>
        <tissue evidence="8">Young leaves</tissue>
    </source>
</reference>
<dbReference type="SMART" id="SM00353">
    <property type="entry name" value="HLH"/>
    <property type="match status" value="1"/>
</dbReference>
<evidence type="ECO:0000259" key="7">
    <source>
        <dbReference type="PROSITE" id="PS50888"/>
    </source>
</evidence>
<dbReference type="InterPro" id="IPR054502">
    <property type="entry name" value="bHLH-TF_ACT-like_plant"/>
</dbReference>
<feature type="region of interest" description="Disordered" evidence="6">
    <location>
        <begin position="244"/>
        <end position="292"/>
    </location>
</feature>
<dbReference type="PROSITE" id="PS50888">
    <property type="entry name" value="BHLH"/>
    <property type="match status" value="1"/>
</dbReference>
<evidence type="ECO:0000313" key="9">
    <source>
        <dbReference type="Proteomes" id="UP000283530"/>
    </source>
</evidence>
<dbReference type="AlphaFoldDB" id="A0A3S3NWQ0"/>
<keyword evidence="2" id="KW-0805">Transcription regulation</keyword>
<dbReference type="InterPro" id="IPR036638">
    <property type="entry name" value="HLH_DNA-bd_sf"/>
</dbReference>
<evidence type="ECO:0000256" key="6">
    <source>
        <dbReference type="SAM" id="MobiDB-lite"/>
    </source>
</evidence>
<keyword evidence="3" id="KW-0010">Activator</keyword>
<protein>
    <submittedName>
        <fullName evidence="8">Basic helix-loop-helix protein A-like protein</fullName>
    </submittedName>
</protein>
<evidence type="ECO:0000256" key="2">
    <source>
        <dbReference type="ARBA" id="ARBA00023015"/>
    </source>
</evidence>
<gene>
    <name evidence="8" type="ORF">CKAN_00511800</name>
</gene>
<dbReference type="InterPro" id="IPR025610">
    <property type="entry name" value="MYC/MYB_N"/>
</dbReference>
<feature type="compositionally biased region" description="Acidic residues" evidence="6">
    <location>
        <begin position="252"/>
        <end position="273"/>
    </location>
</feature>
<organism evidence="8 9">
    <name type="scientific">Cinnamomum micranthum f. kanehirae</name>
    <dbReference type="NCBI Taxonomy" id="337451"/>
    <lineage>
        <taxon>Eukaryota</taxon>
        <taxon>Viridiplantae</taxon>
        <taxon>Streptophyta</taxon>
        <taxon>Embryophyta</taxon>
        <taxon>Tracheophyta</taxon>
        <taxon>Spermatophyta</taxon>
        <taxon>Magnoliopsida</taxon>
        <taxon>Magnoliidae</taxon>
        <taxon>Laurales</taxon>
        <taxon>Lauraceae</taxon>
        <taxon>Cinnamomum</taxon>
    </lineage>
</organism>
<proteinExistence type="predicted"/>
<feature type="domain" description="BHLH" evidence="7">
    <location>
        <begin position="486"/>
        <end position="535"/>
    </location>
</feature>
<dbReference type="GO" id="GO:0046983">
    <property type="term" value="F:protein dimerization activity"/>
    <property type="evidence" value="ECO:0007669"/>
    <property type="project" value="InterPro"/>
</dbReference>
<keyword evidence="5" id="KW-0539">Nucleus</keyword>
<evidence type="ECO:0000256" key="1">
    <source>
        <dbReference type="ARBA" id="ARBA00004123"/>
    </source>
</evidence>
<dbReference type="Proteomes" id="UP000283530">
    <property type="component" value="Unassembled WGS sequence"/>
</dbReference>
<sequence>MPATSTSMACPSSSRLQQMLQAAAQGIQWTYSLFWQLCPKQGILVWGDGYYNGAIKTRKTVQPMEVSTEEASLQRSQQLRELYESLAAGETNQPARRPCAALSPEDLTESEWFYLMCVSFSFPPGVDLPGKAYTRRHHVWLTGANEADSRVFSRAILAKSARIQTVVCIPLMDGVLELGTTERVQEDLGLIQHAKSHFMDHCNQQHHPKPALSEQSTSNPASSPDQLRYHLTSIPPMLSAVDPQVKEAEATHDEEDDDGEDEEEEEDELDSEAETERDSPTNGAPNPSHLHVPVTHGAVMAQAAAEPSELMQLDMSEDIRIGSPENCSNNVESELQQRPVDRQRHTESYQSESAQPWTLLQYEFGADPLPSGGSQIQELTQEDAHYSQTVSMILQFNASRWAVSSSASSNLRYSQQSAFSKWTRISNRHHPLHHLPALDGTSQWMLKYVLFTLPLLYTKCRDENSLKSRDGSDGGTRLRKSVSQDELSANHVLAERRRREKLNERFIILRSLVPFVTKMDKASILGDTIEYVKQLRKKIQDLESQNRQFAIDQRSKGKHAHDSNNSKEQCIQQKSRLAKANVPQIMSNDRTWLPAMEKRKMRIIEGTENPKTRAVEAIFSSTVEVSIIESDGLLELKCPYRDGLLLEIMQVLCQLRLEITAVQSSSTDGVFVAELRAKVKDKINGKKASIAEVKKAIYQIIPPQRYEQ</sequence>
<evidence type="ECO:0000256" key="3">
    <source>
        <dbReference type="ARBA" id="ARBA00023159"/>
    </source>
</evidence>